<feature type="domain" description="Amidase" evidence="9">
    <location>
        <begin position="25"/>
        <end position="469"/>
    </location>
</feature>
<feature type="active site" description="Charge relay system" evidence="8">
    <location>
        <position position="80"/>
    </location>
</feature>
<dbReference type="EMBL" id="NFIE01000001">
    <property type="protein sequence ID" value="OUN89822.1"/>
    <property type="molecule type" value="Genomic_DNA"/>
</dbReference>
<dbReference type="OrthoDB" id="9811471at2"/>
<evidence type="ECO:0000256" key="4">
    <source>
        <dbReference type="ARBA" id="ARBA00022840"/>
    </source>
</evidence>
<dbReference type="Gene3D" id="3.90.1300.10">
    <property type="entry name" value="Amidase signature (AS) domain"/>
    <property type="match status" value="1"/>
</dbReference>
<dbReference type="InterPro" id="IPR020556">
    <property type="entry name" value="Amidase_CS"/>
</dbReference>
<protein>
    <recommendedName>
        <fullName evidence="8">Glutamyl-tRNA(Gln) amidotransferase subunit A</fullName>
        <shortName evidence="8">Glu-ADT subunit A</shortName>
        <ecNumber evidence="8">6.3.5.7</ecNumber>
    </recommendedName>
</protein>
<name>A0A1Y3XWD5_9ACTN</name>
<dbReference type="PROSITE" id="PS00571">
    <property type="entry name" value="AMIDASES"/>
    <property type="match status" value="1"/>
</dbReference>
<keyword evidence="2 8" id="KW-0436">Ligase</keyword>
<evidence type="ECO:0000256" key="1">
    <source>
        <dbReference type="ARBA" id="ARBA00008069"/>
    </source>
</evidence>
<feature type="active site" description="Charge relay system" evidence="8">
    <location>
        <position position="155"/>
    </location>
</feature>
<sequence length="515" mass="53046">MATLDTLTARQIAAGVRDGAFSATEVARAALDAIQARDTEVQAFLQVTPELALEAAARVDAARAAGEPLPPLAGVPLAVKDNMNLAGTRTTCASRMLEHYESPYTATCVARMLDAGCVPVGKANMDEFAFGSSTDSSAFHPTNNPWDTARVPGGSSGGSAAAVAAGEVALALGSDTGGSIRQPASFSGVVGMKPTYGAVSRYGVVAFGSSLDQVGPFGRTVEDVALAMDALVAGGRDPYDSTSQDVPPRFADAVDTDIAGMRVGIIPAFMDADGLTPEVRRAVEGAARALEAAGAELVEVELPHLDAAIAAYYVIGPAEAFSNLARFDGIRYGYREPDCATLAAQSSLSRAHGFGAEAKRRQMLGAYLLSSGVYDKYYYAAQKARTLITEDYARAFDRADVLLMPAAPRTAFKHGEISDPTQMYLSDMYTISLNIAGNGGITVPVGLGEESGLPVGAQLVAPAFADERLIAFGAALERACAGAWDAVRGAAAAGEGARMGAPVAPAFAGKGGELA</sequence>
<accession>A0A1Y3XWD5</accession>
<evidence type="ECO:0000259" key="9">
    <source>
        <dbReference type="Pfam" id="PF01425"/>
    </source>
</evidence>
<dbReference type="InterPro" id="IPR000120">
    <property type="entry name" value="Amidase"/>
</dbReference>
<evidence type="ECO:0000313" key="10">
    <source>
        <dbReference type="EMBL" id="OUN89822.1"/>
    </source>
</evidence>
<keyword evidence="11" id="KW-1185">Reference proteome</keyword>
<dbReference type="InterPro" id="IPR023631">
    <property type="entry name" value="Amidase_dom"/>
</dbReference>
<evidence type="ECO:0000256" key="2">
    <source>
        <dbReference type="ARBA" id="ARBA00022598"/>
    </source>
</evidence>
<keyword evidence="5 8" id="KW-0648">Protein biosynthesis</keyword>
<dbReference type="GO" id="GO:0005524">
    <property type="term" value="F:ATP binding"/>
    <property type="evidence" value="ECO:0007669"/>
    <property type="project" value="UniProtKB-KW"/>
</dbReference>
<dbReference type="NCBIfam" id="TIGR00132">
    <property type="entry name" value="gatA"/>
    <property type="match status" value="1"/>
</dbReference>
<dbReference type="GO" id="GO:0006412">
    <property type="term" value="P:translation"/>
    <property type="evidence" value="ECO:0007669"/>
    <property type="project" value="UniProtKB-UniRule"/>
</dbReference>
<dbReference type="InterPro" id="IPR004412">
    <property type="entry name" value="GatA"/>
</dbReference>
<dbReference type="InterPro" id="IPR036928">
    <property type="entry name" value="AS_sf"/>
</dbReference>
<reference evidence="11" key="1">
    <citation type="submission" date="2017-04" db="EMBL/GenBank/DDBJ databases">
        <title>Function of individual gut microbiota members based on whole genome sequencing of pure cultures obtained from chicken caecum.</title>
        <authorList>
            <person name="Medvecky M."/>
            <person name="Cejkova D."/>
            <person name="Polansky O."/>
            <person name="Karasova D."/>
            <person name="Kubasova T."/>
            <person name="Cizek A."/>
            <person name="Rychlik I."/>
        </authorList>
    </citation>
    <scope>NUCLEOTIDE SEQUENCE [LARGE SCALE GENOMIC DNA]</scope>
    <source>
        <strain evidence="11">An5</strain>
    </source>
</reference>
<organism evidence="10 11">
    <name type="scientific">[Collinsella] massiliensis</name>
    <dbReference type="NCBI Taxonomy" id="1232426"/>
    <lineage>
        <taxon>Bacteria</taxon>
        <taxon>Bacillati</taxon>
        <taxon>Actinomycetota</taxon>
        <taxon>Coriobacteriia</taxon>
        <taxon>Coriobacteriales</taxon>
        <taxon>Coriobacteriaceae</taxon>
        <taxon>Enorma</taxon>
    </lineage>
</organism>
<evidence type="ECO:0000256" key="6">
    <source>
        <dbReference type="ARBA" id="ARBA00025295"/>
    </source>
</evidence>
<dbReference type="GO" id="GO:0050567">
    <property type="term" value="F:glutaminyl-tRNA synthase (glutamine-hydrolyzing) activity"/>
    <property type="evidence" value="ECO:0007669"/>
    <property type="project" value="UniProtKB-UniRule"/>
</dbReference>
<dbReference type="PANTHER" id="PTHR11895">
    <property type="entry name" value="TRANSAMIDASE"/>
    <property type="match status" value="1"/>
</dbReference>
<dbReference type="SUPFAM" id="SSF75304">
    <property type="entry name" value="Amidase signature (AS) enzymes"/>
    <property type="match status" value="1"/>
</dbReference>
<dbReference type="PANTHER" id="PTHR11895:SF151">
    <property type="entry name" value="GLUTAMYL-TRNA(GLN) AMIDOTRANSFERASE SUBUNIT A"/>
    <property type="match status" value="1"/>
</dbReference>
<comment type="subunit">
    <text evidence="8">Heterotrimer of A, B and C subunits.</text>
</comment>
<dbReference type="EC" id="6.3.5.7" evidence="8"/>
<dbReference type="HAMAP" id="MF_00120">
    <property type="entry name" value="GatA"/>
    <property type="match status" value="1"/>
</dbReference>
<comment type="similarity">
    <text evidence="1 8">Belongs to the amidase family. GatA subfamily.</text>
</comment>
<dbReference type="AlphaFoldDB" id="A0A1Y3XWD5"/>
<gene>
    <name evidence="8" type="primary">gatA</name>
    <name evidence="10" type="ORF">B5G02_00250</name>
</gene>
<keyword evidence="3 8" id="KW-0547">Nucleotide-binding</keyword>
<dbReference type="RefSeq" id="WP_094334709.1">
    <property type="nucleotide sequence ID" value="NZ_NFIE01000001.1"/>
</dbReference>
<evidence type="ECO:0000313" key="11">
    <source>
        <dbReference type="Proteomes" id="UP000195781"/>
    </source>
</evidence>
<dbReference type="Proteomes" id="UP000195781">
    <property type="component" value="Unassembled WGS sequence"/>
</dbReference>
<evidence type="ECO:0000256" key="3">
    <source>
        <dbReference type="ARBA" id="ARBA00022741"/>
    </source>
</evidence>
<keyword evidence="4 8" id="KW-0067">ATP-binding</keyword>
<comment type="function">
    <text evidence="6 8">Allows the formation of correctly charged Gln-tRNA(Gln) through the transamidation of misacylated Glu-tRNA(Gln) in organisms which lack glutaminyl-tRNA synthetase. The reaction takes place in the presence of glutamine and ATP through an activated gamma-phospho-Glu-tRNA(Gln).</text>
</comment>
<dbReference type="Pfam" id="PF01425">
    <property type="entry name" value="Amidase"/>
    <property type="match status" value="1"/>
</dbReference>
<dbReference type="GO" id="GO:0030956">
    <property type="term" value="C:glutamyl-tRNA(Gln) amidotransferase complex"/>
    <property type="evidence" value="ECO:0007669"/>
    <property type="project" value="InterPro"/>
</dbReference>
<feature type="active site" description="Acyl-ester intermediate" evidence="8">
    <location>
        <position position="179"/>
    </location>
</feature>
<evidence type="ECO:0000256" key="8">
    <source>
        <dbReference type="HAMAP-Rule" id="MF_00120"/>
    </source>
</evidence>
<comment type="catalytic activity">
    <reaction evidence="7 8">
        <text>L-glutamyl-tRNA(Gln) + L-glutamine + ATP + H2O = L-glutaminyl-tRNA(Gln) + L-glutamate + ADP + phosphate + H(+)</text>
        <dbReference type="Rhea" id="RHEA:17521"/>
        <dbReference type="Rhea" id="RHEA-COMP:9681"/>
        <dbReference type="Rhea" id="RHEA-COMP:9684"/>
        <dbReference type="ChEBI" id="CHEBI:15377"/>
        <dbReference type="ChEBI" id="CHEBI:15378"/>
        <dbReference type="ChEBI" id="CHEBI:29985"/>
        <dbReference type="ChEBI" id="CHEBI:30616"/>
        <dbReference type="ChEBI" id="CHEBI:43474"/>
        <dbReference type="ChEBI" id="CHEBI:58359"/>
        <dbReference type="ChEBI" id="CHEBI:78520"/>
        <dbReference type="ChEBI" id="CHEBI:78521"/>
        <dbReference type="ChEBI" id="CHEBI:456216"/>
        <dbReference type="EC" id="6.3.5.7"/>
    </reaction>
</comment>
<proteinExistence type="inferred from homology"/>
<comment type="caution">
    <text evidence="10">The sequence shown here is derived from an EMBL/GenBank/DDBJ whole genome shotgun (WGS) entry which is preliminary data.</text>
</comment>
<evidence type="ECO:0000256" key="5">
    <source>
        <dbReference type="ARBA" id="ARBA00022917"/>
    </source>
</evidence>
<evidence type="ECO:0000256" key="7">
    <source>
        <dbReference type="ARBA" id="ARBA00047407"/>
    </source>
</evidence>